<gene>
    <name evidence="1" type="ORF">EV182_001856</name>
</gene>
<dbReference type="EMBL" id="JAMZIH010000324">
    <property type="protein sequence ID" value="KAJ1679533.1"/>
    <property type="molecule type" value="Genomic_DNA"/>
</dbReference>
<keyword evidence="2" id="KW-1185">Reference proteome</keyword>
<dbReference type="Proteomes" id="UP001145114">
    <property type="component" value="Unassembled WGS sequence"/>
</dbReference>
<accession>A0ACC1HUW9</accession>
<protein>
    <submittedName>
        <fullName evidence="1">Uncharacterized protein</fullName>
    </submittedName>
</protein>
<evidence type="ECO:0000313" key="2">
    <source>
        <dbReference type="Proteomes" id="UP001145114"/>
    </source>
</evidence>
<sequence length="170" mass="17811">SVADAGDCVAVSVFGGVPVCSLAVVGRGVLVGGARGQLVLLGHSLASGRKEVLAKFPTLAAKQRILSISVCPHNPDVFACATSDHTVATKVDGSHLLFQHFGHRSPVTEVMWHPDPQYKYVIGSTELGNERRAGRLQVWKFNELVVEDGESLLPAAEEGGPSARGGDSSA</sequence>
<organism evidence="1 2">
    <name type="scientific">Spiromyces aspiralis</name>
    <dbReference type="NCBI Taxonomy" id="68401"/>
    <lineage>
        <taxon>Eukaryota</taxon>
        <taxon>Fungi</taxon>
        <taxon>Fungi incertae sedis</taxon>
        <taxon>Zoopagomycota</taxon>
        <taxon>Kickxellomycotina</taxon>
        <taxon>Kickxellomycetes</taxon>
        <taxon>Kickxellales</taxon>
        <taxon>Kickxellaceae</taxon>
        <taxon>Spiromyces</taxon>
    </lineage>
</organism>
<evidence type="ECO:0000313" key="1">
    <source>
        <dbReference type="EMBL" id="KAJ1679533.1"/>
    </source>
</evidence>
<proteinExistence type="predicted"/>
<reference evidence="1" key="1">
    <citation type="submission" date="2022-06" db="EMBL/GenBank/DDBJ databases">
        <title>Phylogenomic reconstructions and comparative analyses of Kickxellomycotina fungi.</title>
        <authorList>
            <person name="Reynolds N.K."/>
            <person name="Stajich J.E."/>
            <person name="Barry K."/>
            <person name="Grigoriev I.V."/>
            <person name="Crous P."/>
            <person name="Smith M.E."/>
        </authorList>
    </citation>
    <scope>NUCLEOTIDE SEQUENCE</scope>
    <source>
        <strain evidence="1">RSA 2271</strain>
    </source>
</reference>
<feature type="non-terminal residue" evidence="1">
    <location>
        <position position="1"/>
    </location>
</feature>
<name>A0ACC1HUW9_9FUNG</name>
<comment type="caution">
    <text evidence="1">The sequence shown here is derived from an EMBL/GenBank/DDBJ whole genome shotgun (WGS) entry which is preliminary data.</text>
</comment>